<feature type="domain" description="Polymerase/histidinol phosphatase N-terminal" evidence="2">
    <location>
        <begin position="7"/>
        <end position="74"/>
    </location>
</feature>
<evidence type="ECO:0000259" key="2">
    <source>
        <dbReference type="SMART" id="SM00481"/>
    </source>
</evidence>
<reference evidence="3 4" key="1">
    <citation type="submission" date="2020-03" db="EMBL/GenBank/DDBJ databases">
        <title>Whole genome shotgun sequence of Phytohabitans flavus NBRC 107702.</title>
        <authorList>
            <person name="Komaki H."/>
            <person name="Tamura T."/>
        </authorList>
    </citation>
    <scope>NUCLEOTIDE SEQUENCE [LARGE SCALE GENOMIC DNA]</scope>
    <source>
        <strain evidence="3 4">NBRC 107702</strain>
    </source>
</reference>
<dbReference type="GO" id="GO:0006260">
    <property type="term" value="P:DNA replication"/>
    <property type="evidence" value="ECO:0007669"/>
    <property type="project" value="InterPro"/>
</dbReference>
<dbReference type="AlphaFoldDB" id="A0A6F8XJC1"/>
<sequence>MSNASFVHLHVHTEYSMLDGAARLKDLFSEAKRLEMPALAMTDHGNLFGAYDFYKQATGAGVKPIIGCEMYLTPNSDRRDRTRVRWADGGENDVSGGGAYTHMTMLAADADGLKNLFRLGSYASLEGYFYKPRADRELLHRYAKGLIATTGCPSGEIQTWLRIGDFEKACASAAEFRDIFGPDNFYLELMDHGLDIETRIRQDLIRLGKRLNLKPVATNDLHYTFDRDADAHEVLLCVQSGSTMADPKRFKFDARDFYLKSPAEMRKLWDAEVPGACDNTLEIEEKIGDYSALFGSRNLMPQFPVPAGRPRSRSCARRSCAGWSGASPAACPTTGAPRRSTSWTSSSRWASRATSW</sequence>
<dbReference type="EMBL" id="AP022870">
    <property type="protein sequence ID" value="BCB73914.1"/>
    <property type="molecule type" value="Genomic_DNA"/>
</dbReference>
<accession>A0A6F8XJC1</accession>
<feature type="region of interest" description="Disordered" evidence="1">
    <location>
        <begin position="322"/>
        <end position="356"/>
    </location>
</feature>
<dbReference type="Proteomes" id="UP000502508">
    <property type="component" value="Chromosome"/>
</dbReference>
<dbReference type="SUPFAM" id="SSF89550">
    <property type="entry name" value="PHP domain-like"/>
    <property type="match status" value="1"/>
</dbReference>
<gene>
    <name evidence="3" type="ORF">Pflav_003240</name>
</gene>
<dbReference type="InterPro" id="IPR004013">
    <property type="entry name" value="PHP_dom"/>
</dbReference>
<dbReference type="CDD" id="cd12113">
    <property type="entry name" value="PHP_PolIIIA_DnaE3"/>
    <property type="match status" value="1"/>
</dbReference>
<dbReference type="GO" id="GO:0008408">
    <property type="term" value="F:3'-5' exonuclease activity"/>
    <property type="evidence" value="ECO:0007669"/>
    <property type="project" value="InterPro"/>
</dbReference>
<dbReference type="KEGG" id="pfla:Pflav_003240"/>
<dbReference type="InterPro" id="IPR003141">
    <property type="entry name" value="Pol/His_phosphatase_N"/>
</dbReference>
<dbReference type="PANTHER" id="PTHR32294">
    <property type="entry name" value="DNA POLYMERASE III SUBUNIT ALPHA"/>
    <property type="match status" value="1"/>
</dbReference>
<evidence type="ECO:0000313" key="4">
    <source>
        <dbReference type="Proteomes" id="UP000502508"/>
    </source>
</evidence>
<feature type="compositionally biased region" description="Low complexity" evidence="1">
    <location>
        <begin position="338"/>
        <end position="356"/>
    </location>
</feature>
<dbReference type="InterPro" id="IPR004805">
    <property type="entry name" value="DnaE2/DnaE/PolC"/>
</dbReference>
<organism evidence="3 4">
    <name type="scientific">Phytohabitans flavus</name>
    <dbReference type="NCBI Taxonomy" id="1076124"/>
    <lineage>
        <taxon>Bacteria</taxon>
        <taxon>Bacillati</taxon>
        <taxon>Actinomycetota</taxon>
        <taxon>Actinomycetes</taxon>
        <taxon>Micromonosporales</taxon>
        <taxon>Micromonosporaceae</taxon>
    </lineage>
</organism>
<name>A0A6F8XJC1_9ACTN</name>
<dbReference type="SMART" id="SM00481">
    <property type="entry name" value="POLIIIAc"/>
    <property type="match status" value="1"/>
</dbReference>
<dbReference type="PANTHER" id="PTHR32294:SF0">
    <property type="entry name" value="DNA POLYMERASE III SUBUNIT ALPHA"/>
    <property type="match status" value="1"/>
</dbReference>
<dbReference type="Pfam" id="PF02811">
    <property type="entry name" value="PHP"/>
    <property type="match status" value="1"/>
</dbReference>
<proteinExistence type="predicted"/>
<reference evidence="3 4" key="2">
    <citation type="submission" date="2020-03" db="EMBL/GenBank/DDBJ databases">
        <authorList>
            <person name="Ichikawa N."/>
            <person name="Kimura A."/>
            <person name="Kitahashi Y."/>
            <person name="Uohara A."/>
        </authorList>
    </citation>
    <scope>NUCLEOTIDE SEQUENCE [LARGE SCALE GENOMIC DNA]</scope>
    <source>
        <strain evidence="3 4">NBRC 107702</strain>
    </source>
</reference>
<protein>
    <recommendedName>
        <fullName evidence="2">Polymerase/histidinol phosphatase N-terminal domain-containing protein</fullName>
    </recommendedName>
</protein>
<dbReference type="Gene3D" id="3.20.20.140">
    <property type="entry name" value="Metal-dependent hydrolases"/>
    <property type="match status" value="1"/>
</dbReference>
<evidence type="ECO:0000313" key="3">
    <source>
        <dbReference type="EMBL" id="BCB73914.1"/>
    </source>
</evidence>
<keyword evidence="4" id="KW-1185">Reference proteome</keyword>
<dbReference type="InterPro" id="IPR016195">
    <property type="entry name" value="Pol/histidinol_Pase-like"/>
</dbReference>
<evidence type="ECO:0000256" key="1">
    <source>
        <dbReference type="SAM" id="MobiDB-lite"/>
    </source>
</evidence>